<keyword evidence="3 6" id="KW-0812">Transmembrane</keyword>
<evidence type="ECO:0000256" key="3">
    <source>
        <dbReference type="ARBA" id="ARBA00022692"/>
    </source>
</evidence>
<feature type="transmembrane region" description="Helical" evidence="6">
    <location>
        <begin position="34"/>
        <end position="62"/>
    </location>
</feature>
<dbReference type="GO" id="GO:0005886">
    <property type="term" value="C:plasma membrane"/>
    <property type="evidence" value="ECO:0007669"/>
    <property type="project" value="UniProtKB-SubCell"/>
</dbReference>
<dbReference type="PANTHER" id="PTHR30250">
    <property type="entry name" value="PST FAMILY PREDICTED COLANIC ACID TRANSPORTER"/>
    <property type="match status" value="1"/>
</dbReference>
<evidence type="ECO:0000313" key="8">
    <source>
        <dbReference type="Proteomes" id="UP000050509"/>
    </source>
</evidence>
<keyword evidence="5 6" id="KW-0472">Membrane</keyword>
<feature type="transmembrane region" description="Helical" evidence="6">
    <location>
        <begin position="69"/>
        <end position="90"/>
    </location>
</feature>
<keyword evidence="4 6" id="KW-1133">Transmembrane helix</keyword>
<dbReference type="EMBL" id="LJCR01001155">
    <property type="protein sequence ID" value="KPV50924.1"/>
    <property type="molecule type" value="Genomic_DNA"/>
</dbReference>
<evidence type="ECO:0000256" key="6">
    <source>
        <dbReference type="SAM" id="Phobius"/>
    </source>
</evidence>
<dbReference type="PANTHER" id="PTHR30250:SF11">
    <property type="entry name" value="O-ANTIGEN TRANSPORTER-RELATED"/>
    <property type="match status" value="1"/>
</dbReference>
<comment type="caution">
    <text evidence="7">The sequence shown here is derived from an EMBL/GenBank/DDBJ whole genome shotgun (WGS) entry which is preliminary data.</text>
</comment>
<sequence length="123" mass="13485">MAVGAVLYGLIVLIGLWFFGEVIIRTLFGVDYLAALPLIKVMSLVPLLKSGSFVCVTVILSLNRQKLRVGLQAIVTIVSVIGGFVIIPIFGLYGAVLLYVFIEGLIFFLYTGSVIYLLRGEWK</sequence>
<organism evidence="7 8">
    <name type="scientific">Kouleothrix aurantiaca</name>
    <dbReference type="NCBI Taxonomy" id="186479"/>
    <lineage>
        <taxon>Bacteria</taxon>
        <taxon>Bacillati</taxon>
        <taxon>Chloroflexota</taxon>
        <taxon>Chloroflexia</taxon>
        <taxon>Chloroflexales</taxon>
        <taxon>Roseiflexineae</taxon>
        <taxon>Roseiflexaceae</taxon>
        <taxon>Kouleothrix</taxon>
    </lineage>
</organism>
<evidence type="ECO:0000313" key="7">
    <source>
        <dbReference type="EMBL" id="KPV50924.1"/>
    </source>
</evidence>
<accession>A0A0P9FDI2</accession>
<evidence type="ECO:0008006" key="9">
    <source>
        <dbReference type="Google" id="ProtNLM"/>
    </source>
</evidence>
<feature type="transmembrane region" description="Helical" evidence="6">
    <location>
        <begin position="7"/>
        <end position="28"/>
    </location>
</feature>
<proteinExistence type="predicted"/>
<dbReference type="AlphaFoldDB" id="A0A0P9FDI2"/>
<reference evidence="7 8" key="1">
    <citation type="submission" date="2015-09" db="EMBL/GenBank/DDBJ databases">
        <title>Draft genome sequence of Kouleothrix aurantiaca JCM 19913.</title>
        <authorList>
            <person name="Hemp J."/>
        </authorList>
    </citation>
    <scope>NUCLEOTIDE SEQUENCE [LARGE SCALE GENOMIC DNA]</scope>
    <source>
        <strain evidence="7 8">COM-B</strain>
    </source>
</reference>
<dbReference type="InterPro" id="IPR050833">
    <property type="entry name" value="Poly_Biosynth_Transport"/>
</dbReference>
<dbReference type="Proteomes" id="UP000050509">
    <property type="component" value="Unassembled WGS sequence"/>
</dbReference>
<evidence type="ECO:0000256" key="5">
    <source>
        <dbReference type="ARBA" id="ARBA00023136"/>
    </source>
</evidence>
<name>A0A0P9FDI2_9CHLR</name>
<evidence type="ECO:0000256" key="2">
    <source>
        <dbReference type="ARBA" id="ARBA00022475"/>
    </source>
</evidence>
<evidence type="ECO:0000256" key="4">
    <source>
        <dbReference type="ARBA" id="ARBA00022989"/>
    </source>
</evidence>
<protein>
    <recommendedName>
        <fullName evidence="9">Polysaccharide biosynthesis protein C-terminal domain-containing protein</fullName>
    </recommendedName>
</protein>
<gene>
    <name evidence="7" type="ORF">SE17_24145</name>
</gene>
<feature type="transmembrane region" description="Helical" evidence="6">
    <location>
        <begin position="96"/>
        <end position="118"/>
    </location>
</feature>
<comment type="subcellular location">
    <subcellularLocation>
        <location evidence="1">Cell membrane</location>
        <topology evidence="1">Multi-pass membrane protein</topology>
    </subcellularLocation>
</comment>
<keyword evidence="8" id="KW-1185">Reference proteome</keyword>
<keyword evidence="2" id="KW-1003">Cell membrane</keyword>
<evidence type="ECO:0000256" key="1">
    <source>
        <dbReference type="ARBA" id="ARBA00004651"/>
    </source>
</evidence>